<reference evidence="2 3" key="1">
    <citation type="submission" date="2020-08" db="EMBL/GenBank/DDBJ databases">
        <authorList>
            <person name="Hejnol A."/>
        </authorList>
    </citation>
    <scope>NUCLEOTIDE SEQUENCE [LARGE SCALE GENOMIC DNA]</scope>
</reference>
<accession>A0A7I8VZJ6</accession>
<dbReference type="EMBL" id="CAJFCJ010000014">
    <property type="protein sequence ID" value="CAD5121333.1"/>
    <property type="molecule type" value="Genomic_DNA"/>
</dbReference>
<proteinExistence type="predicted"/>
<evidence type="ECO:0000313" key="3">
    <source>
        <dbReference type="Proteomes" id="UP000549394"/>
    </source>
</evidence>
<gene>
    <name evidence="2" type="ORF">DGYR_LOCUS9298</name>
</gene>
<dbReference type="Proteomes" id="UP000549394">
    <property type="component" value="Unassembled WGS sequence"/>
</dbReference>
<keyword evidence="3" id="KW-1185">Reference proteome</keyword>
<evidence type="ECO:0000256" key="1">
    <source>
        <dbReference type="SAM" id="MobiDB-lite"/>
    </source>
</evidence>
<feature type="region of interest" description="Disordered" evidence="1">
    <location>
        <begin position="90"/>
        <end position="112"/>
    </location>
</feature>
<feature type="compositionally biased region" description="Basic and acidic residues" evidence="1">
    <location>
        <begin position="103"/>
        <end position="112"/>
    </location>
</feature>
<sequence length="112" mass="12356">MSVVRRNSKKSREPNPFRLSFNGFIGKAETTFKRFSKSRTSLSKANSESCINRLQSSSAWKNRNHSVSGSGSKLPDCVVVEDDDEYDVPTVKADSISSQSVLDLREESGAPP</sequence>
<organism evidence="2 3">
    <name type="scientific">Dimorphilus gyrociliatus</name>
    <dbReference type="NCBI Taxonomy" id="2664684"/>
    <lineage>
        <taxon>Eukaryota</taxon>
        <taxon>Metazoa</taxon>
        <taxon>Spiralia</taxon>
        <taxon>Lophotrochozoa</taxon>
        <taxon>Annelida</taxon>
        <taxon>Polychaeta</taxon>
        <taxon>Polychaeta incertae sedis</taxon>
        <taxon>Dinophilidae</taxon>
        <taxon>Dimorphilus</taxon>
    </lineage>
</organism>
<protein>
    <submittedName>
        <fullName evidence="2">Uncharacterized protein</fullName>
    </submittedName>
</protein>
<dbReference type="AlphaFoldDB" id="A0A7I8VZJ6"/>
<comment type="caution">
    <text evidence="2">The sequence shown here is derived from an EMBL/GenBank/DDBJ whole genome shotgun (WGS) entry which is preliminary data.</text>
</comment>
<evidence type="ECO:0000313" key="2">
    <source>
        <dbReference type="EMBL" id="CAD5121333.1"/>
    </source>
</evidence>
<name>A0A7I8VZJ6_9ANNE</name>